<organism evidence="7 8">
    <name type="scientific">Spiribacter pallidus</name>
    <dbReference type="NCBI Taxonomy" id="1987936"/>
    <lineage>
        <taxon>Bacteria</taxon>
        <taxon>Pseudomonadati</taxon>
        <taxon>Pseudomonadota</taxon>
        <taxon>Gammaproteobacteria</taxon>
        <taxon>Chromatiales</taxon>
        <taxon>Ectothiorhodospiraceae</taxon>
        <taxon>Spiribacter</taxon>
    </lineage>
</organism>
<dbReference type="Proteomes" id="UP001556709">
    <property type="component" value="Unassembled WGS sequence"/>
</dbReference>
<gene>
    <name evidence="7" type="ORF">V6X73_02255</name>
</gene>
<dbReference type="Pfam" id="PF01699">
    <property type="entry name" value="Na_Ca_ex"/>
    <property type="match status" value="2"/>
</dbReference>
<evidence type="ECO:0000313" key="8">
    <source>
        <dbReference type="Proteomes" id="UP001556709"/>
    </source>
</evidence>
<feature type="transmembrane region" description="Helical" evidence="5">
    <location>
        <begin position="250"/>
        <end position="268"/>
    </location>
</feature>
<dbReference type="EMBL" id="JBAKFM010000001">
    <property type="protein sequence ID" value="MEX0468560.1"/>
    <property type="molecule type" value="Genomic_DNA"/>
</dbReference>
<keyword evidence="2 5" id="KW-0812">Transmembrane</keyword>
<dbReference type="NCBIfam" id="TIGR00367">
    <property type="entry name" value="calcium/sodium antiporter"/>
    <property type="match status" value="1"/>
</dbReference>
<feature type="domain" description="Sodium/calcium exchanger membrane region" evidence="6">
    <location>
        <begin position="176"/>
        <end position="320"/>
    </location>
</feature>
<feature type="transmembrane region" description="Helical" evidence="5">
    <location>
        <begin position="80"/>
        <end position="97"/>
    </location>
</feature>
<evidence type="ECO:0000256" key="1">
    <source>
        <dbReference type="ARBA" id="ARBA00004141"/>
    </source>
</evidence>
<evidence type="ECO:0000256" key="4">
    <source>
        <dbReference type="ARBA" id="ARBA00023136"/>
    </source>
</evidence>
<keyword evidence="4 5" id="KW-0472">Membrane</keyword>
<evidence type="ECO:0000259" key="6">
    <source>
        <dbReference type="Pfam" id="PF01699"/>
    </source>
</evidence>
<comment type="subcellular location">
    <subcellularLocation>
        <location evidence="1">Membrane</location>
        <topology evidence="1">Multi-pass membrane protein</topology>
    </subcellularLocation>
</comment>
<evidence type="ECO:0000256" key="5">
    <source>
        <dbReference type="SAM" id="Phobius"/>
    </source>
</evidence>
<dbReference type="RefSeq" id="WP_367957939.1">
    <property type="nucleotide sequence ID" value="NZ_JBAKFK010000001.1"/>
</dbReference>
<protein>
    <submittedName>
        <fullName evidence="7">Calcium/sodium antiporter</fullName>
    </submittedName>
</protein>
<dbReference type="Gene3D" id="1.20.1420.30">
    <property type="entry name" value="NCX, central ion-binding region"/>
    <property type="match status" value="2"/>
</dbReference>
<evidence type="ECO:0000313" key="7">
    <source>
        <dbReference type="EMBL" id="MEX0468560.1"/>
    </source>
</evidence>
<feature type="transmembrane region" description="Helical" evidence="5">
    <location>
        <begin position="132"/>
        <end position="149"/>
    </location>
</feature>
<dbReference type="InterPro" id="IPR004837">
    <property type="entry name" value="NaCa_Exmemb"/>
</dbReference>
<dbReference type="PANTHER" id="PTHR10846">
    <property type="entry name" value="SODIUM/POTASSIUM/CALCIUM EXCHANGER"/>
    <property type="match status" value="1"/>
</dbReference>
<sequence length="324" mass="33218">MEFLLPAIVIVTGFVALAWSADRFVAGASAVARQLGVSPVLIGLTVVGIGTSLPEMLVSTIAALDGTPGVALGNALGSNIANVGLILGITALVMPIAMRSAVLRREYPLLLGVVGLTALLLADARITRVDGLVLLAAMAGVLIWMGRTARRADDDADIMTREIRQALPAPMPLRQAVVWLVVGLVVLLISARLLVISAVALAQALGVSDLVIGLTIVAVGTSLPELAAAISSVRRGEDDLAIGNILGSNIFNLLAVLGIAGAIAPFATDGASLARDYAIMSGFMVAIVAMGYGPGRWGHLDRGEGAILLAAFIAYQVMLFLGGS</sequence>
<evidence type="ECO:0000256" key="2">
    <source>
        <dbReference type="ARBA" id="ARBA00022692"/>
    </source>
</evidence>
<feature type="transmembrane region" description="Helical" evidence="5">
    <location>
        <begin position="305"/>
        <end position="323"/>
    </location>
</feature>
<evidence type="ECO:0000256" key="3">
    <source>
        <dbReference type="ARBA" id="ARBA00022989"/>
    </source>
</evidence>
<feature type="domain" description="Sodium/calcium exchanger membrane region" evidence="6">
    <location>
        <begin position="7"/>
        <end position="144"/>
    </location>
</feature>
<feature type="transmembrane region" description="Helical" evidence="5">
    <location>
        <begin position="109"/>
        <end position="126"/>
    </location>
</feature>
<dbReference type="InterPro" id="IPR004481">
    <property type="entry name" value="K/Na/Ca-exchanger"/>
</dbReference>
<feature type="transmembrane region" description="Helical" evidence="5">
    <location>
        <begin position="274"/>
        <end position="293"/>
    </location>
</feature>
<dbReference type="PANTHER" id="PTHR10846:SF8">
    <property type="entry name" value="INNER MEMBRANE PROTEIN YRBG"/>
    <property type="match status" value="1"/>
</dbReference>
<feature type="transmembrane region" description="Helical" evidence="5">
    <location>
        <begin position="210"/>
        <end position="230"/>
    </location>
</feature>
<proteinExistence type="predicted"/>
<feature type="transmembrane region" description="Helical" evidence="5">
    <location>
        <begin position="177"/>
        <end position="204"/>
    </location>
</feature>
<name>A0ABV3TE15_9GAMM</name>
<dbReference type="InterPro" id="IPR044880">
    <property type="entry name" value="NCX_ion-bd_dom_sf"/>
</dbReference>
<reference evidence="7 8" key="1">
    <citation type="submission" date="2024-02" db="EMBL/GenBank/DDBJ databases">
        <title>New especies of Spiribacter isolated from saline water.</title>
        <authorList>
            <person name="Leon M.J."/>
            <person name="De La Haba R."/>
            <person name="Sanchez-Porro C."/>
            <person name="Ventosa A."/>
        </authorList>
    </citation>
    <scope>NUCLEOTIDE SEQUENCE [LARGE SCALE GENOMIC DNA]</scope>
    <source>
        <strain evidence="8">ag22IC6-390</strain>
    </source>
</reference>
<comment type="caution">
    <text evidence="7">The sequence shown here is derived from an EMBL/GenBank/DDBJ whole genome shotgun (WGS) entry which is preliminary data.</text>
</comment>
<keyword evidence="3 5" id="KW-1133">Transmembrane helix</keyword>
<accession>A0ABV3TE15</accession>
<keyword evidence="8" id="KW-1185">Reference proteome</keyword>